<keyword evidence="4" id="KW-1185">Reference proteome</keyword>
<gene>
    <name evidence="3" type="ORF">FPZ12_017970</name>
</gene>
<dbReference type="InterPro" id="IPR025698">
    <property type="entry name" value="2TM_dom"/>
</dbReference>
<dbReference type="AlphaFoldDB" id="A0A5N0V357"/>
<proteinExistence type="predicted"/>
<dbReference type="OrthoDB" id="5145586at2"/>
<feature type="transmembrane region" description="Helical" evidence="1">
    <location>
        <begin position="52"/>
        <end position="71"/>
    </location>
</feature>
<reference evidence="3" key="1">
    <citation type="submission" date="2019-09" db="EMBL/GenBank/DDBJ databases">
        <authorList>
            <person name="Teo W.F.A."/>
            <person name="Duangmal K."/>
        </authorList>
    </citation>
    <scope>NUCLEOTIDE SEQUENCE [LARGE SCALE GENOMIC DNA]</scope>
    <source>
        <strain evidence="3">K81G1</strain>
    </source>
</reference>
<dbReference type="Pfam" id="PF13239">
    <property type="entry name" value="2TM"/>
    <property type="match status" value="1"/>
</dbReference>
<dbReference type="Proteomes" id="UP000319769">
    <property type="component" value="Unassembled WGS sequence"/>
</dbReference>
<protein>
    <submittedName>
        <fullName evidence="3">2TM domain-containing protein</fullName>
    </submittedName>
</protein>
<comment type="caution">
    <text evidence="3">The sequence shown here is derived from an EMBL/GenBank/DDBJ whole genome shotgun (WGS) entry which is preliminary data.</text>
</comment>
<feature type="domain" description="2TM" evidence="2">
    <location>
        <begin position="15"/>
        <end position="88"/>
    </location>
</feature>
<evidence type="ECO:0000313" key="3">
    <source>
        <dbReference type="EMBL" id="KAA9160234.1"/>
    </source>
</evidence>
<evidence type="ECO:0000256" key="1">
    <source>
        <dbReference type="SAM" id="Phobius"/>
    </source>
</evidence>
<sequence length="92" mass="10691">MTEQKPSAGTDPRAEAIERLKKRRDFVTHVLVYLLMNGFLVLIWLLVTSPGFFWPVFSIGFWGIGLVLHAWDTFGPARFSEKQIRREMGRRP</sequence>
<evidence type="ECO:0000259" key="2">
    <source>
        <dbReference type="Pfam" id="PF13239"/>
    </source>
</evidence>
<name>A0A5N0V357_9PSEU</name>
<keyword evidence="1" id="KW-0472">Membrane</keyword>
<keyword evidence="1" id="KW-0812">Transmembrane</keyword>
<organism evidence="3 4">
    <name type="scientific">Amycolatopsis acidicola</name>
    <dbReference type="NCBI Taxonomy" id="2596893"/>
    <lineage>
        <taxon>Bacteria</taxon>
        <taxon>Bacillati</taxon>
        <taxon>Actinomycetota</taxon>
        <taxon>Actinomycetes</taxon>
        <taxon>Pseudonocardiales</taxon>
        <taxon>Pseudonocardiaceae</taxon>
        <taxon>Amycolatopsis</taxon>
    </lineage>
</organism>
<dbReference type="RefSeq" id="WP_144748577.1">
    <property type="nucleotide sequence ID" value="NZ_VMNW02000023.1"/>
</dbReference>
<keyword evidence="1" id="KW-1133">Transmembrane helix</keyword>
<evidence type="ECO:0000313" key="4">
    <source>
        <dbReference type="Proteomes" id="UP000319769"/>
    </source>
</evidence>
<feature type="transmembrane region" description="Helical" evidence="1">
    <location>
        <begin position="26"/>
        <end position="46"/>
    </location>
</feature>
<accession>A0A5N0V357</accession>
<dbReference type="EMBL" id="VMNW02000023">
    <property type="protein sequence ID" value="KAA9160234.1"/>
    <property type="molecule type" value="Genomic_DNA"/>
</dbReference>